<proteinExistence type="predicted"/>
<name>A0A6F8ZCX0_9FIRM</name>
<feature type="region of interest" description="Disordered" evidence="1">
    <location>
        <begin position="1"/>
        <end position="55"/>
    </location>
</feature>
<evidence type="ECO:0000313" key="3">
    <source>
        <dbReference type="Proteomes" id="UP000503399"/>
    </source>
</evidence>
<dbReference type="EMBL" id="LR778114">
    <property type="protein sequence ID" value="CAB1127607.1"/>
    <property type="molecule type" value="Genomic_DNA"/>
</dbReference>
<keyword evidence="3" id="KW-1185">Reference proteome</keyword>
<dbReference type="Proteomes" id="UP000503399">
    <property type="component" value="Chromosome"/>
</dbReference>
<dbReference type="KEGG" id="hfv:R50_0101"/>
<evidence type="ECO:0000256" key="1">
    <source>
        <dbReference type="SAM" id="MobiDB-lite"/>
    </source>
</evidence>
<evidence type="ECO:0000313" key="2">
    <source>
        <dbReference type="EMBL" id="CAB1127607.1"/>
    </source>
</evidence>
<sequence>MSEGVRKADDRSGRRLAAVRHSKRPKKGWAPRRQRGWGPRPRTRRLPDQCPPSEPLRVQRSVCHPLYRSNQLPENAILACQGASRPLRISVPNRDKGLELPLAANFYPDTAGYRSPTGLERTESTHRSAWGLKRYVFAASYSRGRT</sequence>
<reference evidence="2 3" key="1">
    <citation type="submission" date="2020-02" db="EMBL/GenBank/DDBJ databases">
        <authorList>
            <person name="Hogendoorn C."/>
        </authorList>
    </citation>
    <scope>NUCLEOTIDE SEQUENCE [LARGE SCALE GENOMIC DNA]</scope>
    <source>
        <strain evidence="2">R501</strain>
    </source>
</reference>
<accession>A0A6F8ZCX0</accession>
<protein>
    <submittedName>
        <fullName evidence="2">Uncharacterized protein</fullName>
    </submittedName>
</protein>
<organism evidence="2 3">
    <name type="scientific">Candidatus Hydrogenisulfobacillus filiaventi</name>
    <dbReference type="NCBI Taxonomy" id="2707344"/>
    <lineage>
        <taxon>Bacteria</taxon>
        <taxon>Bacillati</taxon>
        <taxon>Bacillota</taxon>
        <taxon>Clostridia</taxon>
        <taxon>Eubacteriales</taxon>
        <taxon>Clostridiales Family XVII. Incertae Sedis</taxon>
        <taxon>Candidatus Hydrogenisulfobacillus</taxon>
    </lineage>
</organism>
<gene>
    <name evidence="2" type="ORF">R50_0101</name>
</gene>
<feature type="compositionally biased region" description="Basic residues" evidence="1">
    <location>
        <begin position="17"/>
        <end position="35"/>
    </location>
</feature>
<feature type="compositionally biased region" description="Basic and acidic residues" evidence="1">
    <location>
        <begin position="1"/>
        <end position="13"/>
    </location>
</feature>
<dbReference type="AlphaFoldDB" id="A0A6F8ZCX0"/>